<reference evidence="2 3" key="1">
    <citation type="submission" date="2015-03" db="EMBL/GenBank/DDBJ databases">
        <authorList>
            <person name="Murphy D."/>
        </authorList>
    </citation>
    <scope>NUCLEOTIDE SEQUENCE [LARGE SCALE GENOMIC DNA]</scope>
    <source>
        <strain evidence="2 3">KMM 520</strain>
    </source>
</reference>
<evidence type="ECO:0000313" key="3">
    <source>
        <dbReference type="Proteomes" id="UP000065261"/>
    </source>
</evidence>
<protein>
    <recommendedName>
        <fullName evidence="1">Ryanodine receptor Ryr domain-containing protein</fullName>
    </recommendedName>
</protein>
<dbReference type="KEGG" id="ptn:PTRA_a1459"/>
<dbReference type="OrthoDB" id="227202at2"/>
<gene>
    <name evidence="2" type="ORF">PTRA_a1459</name>
</gene>
<name>A0A0U2X5S5_9GAMM</name>
<proteinExistence type="predicted"/>
<accession>A0A0U2X5S5</accession>
<organism evidence="2">
    <name type="scientific">Pseudoalteromonas translucida KMM 520</name>
    <dbReference type="NCBI Taxonomy" id="1315283"/>
    <lineage>
        <taxon>Bacteria</taxon>
        <taxon>Pseudomonadati</taxon>
        <taxon>Pseudomonadota</taxon>
        <taxon>Gammaproteobacteria</taxon>
        <taxon>Alteromonadales</taxon>
        <taxon>Pseudoalteromonadaceae</taxon>
        <taxon>Pseudoalteromonas</taxon>
    </lineage>
</organism>
<dbReference type="Proteomes" id="UP000065261">
    <property type="component" value="Chromosome I"/>
</dbReference>
<dbReference type="RefSeq" id="WP_069188185.1">
    <property type="nucleotide sequence ID" value="NZ_CP011034.1"/>
</dbReference>
<dbReference type="Pfam" id="PF02026">
    <property type="entry name" value="RyR"/>
    <property type="match status" value="1"/>
</dbReference>
<sequence>MKQLESLDHIPAEHMEQIKAIAKMCHEVNRAYCAALREDQPSWEMAPQWQVDSAIKGVAFHILNPDAPASASHESWMAEKVVAGWKYGKVKDANKKQHPCMVPFHHLPVEQQAKDYIFSAIVKQAIHAG</sequence>
<evidence type="ECO:0000313" key="2">
    <source>
        <dbReference type="EMBL" id="ALS32670.1"/>
    </source>
</evidence>
<dbReference type="PATRIC" id="fig|1315283.4.peg.1263"/>
<dbReference type="Gene3D" id="6.20.350.10">
    <property type="match status" value="1"/>
</dbReference>
<dbReference type="AlphaFoldDB" id="A0A0U2X5S5"/>
<evidence type="ECO:0000259" key="1">
    <source>
        <dbReference type="Pfam" id="PF02026"/>
    </source>
</evidence>
<feature type="domain" description="Ryanodine receptor Ryr" evidence="1">
    <location>
        <begin position="69"/>
        <end position="115"/>
    </location>
</feature>
<dbReference type="EMBL" id="CP011034">
    <property type="protein sequence ID" value="ALS32670.1"/>
    <property type="molecule type" value="Genomic_DNA"/>
</dbReference>
<dbReference type="InterPro" id="IPR003032">
    <property type="entry name" value="Ryanodine_rcpt"/>
</dbReference>